<dbReference type="Proteomes" id="UP000288892">
    <property type="component" value="Unassembled WGS sequence"/>
</dbReference>
<dbReference type="AlphaFoldDB" id="A0A444JFL7"/>
<dbReference type="EMBL" id="MTKS01000064">
    <property type="protein sequence ID" value="RWX51910.1"/>
    <property type="molecule type" value="Genomic_DNA"/>
</dbReference>
<proteinExistence type="predicted"/>
<protein>
    <recommendedName>
        <fullName evidence="1">DUF362 domain-containing protein</fullName>
    </recommendedName>
</protein>
<evidence type="ECO:0000259" key="1">
    <source>
        <dbReference type="Pfam" id="PF04015"/>
    </source>
</evidence>
<evidence type="ECO:0000313" key="3">
    <source>
        <dbReference type="Proteomes" id="UP000288892"/>
    </source>
</evidence>
<organism evidence="2 3">
    <name type="scientific">Candidatus Electrothrix marina</name>
    <dbReference type="NCBI Taxonomy" id="1859130"/>
    <lineage>
        <taxon>Bacteria</taxon>
        <taxon>Pseudomonadati</taxon>
        <taxon>Thermodesulfobacteriota</taxon>
        <taxon>Desulfobulbia</taxon>
        <taxon>Desulfobulbales</taxon>
        <taxon>Desulfobulbaceae</taxon>
        <taxon>Candidatus Electrothrix</taxon>
    </lineage>
</organism>
<keyword evidence="3" id="KW-1185">Reference proteome</keyword>
<dbReference type="Pfam" id="PF04015">
    <property type="entry name" value="DUF362"/>
    <property type="match status" value="1"/>
</dbReference>
<name>A0A444JFL7_9BACT</name>
<reference evidence="2 3" key="1">
    <citation type="submission" date="2017-01" db="EMBL/GenBank/DDBJ databases">
        <title>The cable genome- insights into the physiology and evolution of filamentous bacteria capable of sulfide oxidation via long distance electron transfer.</title>
        <authorList>
            <person name="Schreiber L."/>
            <person name="Bjerg J.T."/>
            <person name="Boggild A."/>
            <person name="Van De Vossenberg J."/>
            <person name="Meysman F."/>
            <person name="Nielsen L.P."/>
            <person name="Schramm A."/>
            <person name="Kjeldsen K.U."/>
        </authorList>
    </citation>
    <scope>NUCLEOTIDE SEQUENCE [LARGE SCALE GENOMIC DNA]</scope>
    <source>
        <strain evidence="2">A5</strain>
    </source>
</reference>
<gene>
    <name evidence="2" type="ORF">VU01_10646</name>
</gene>
<sequence length="324" mass="34993">MLKKSSSVALTACSGYDKQTLPQALDRVLNTLELSTTLCSSEVLLKPNLISAKTGPLSCTEGVLILAAARWFIEQGARVGIGDSPAFGTAASVLKNLNLLDELTHLGVRIRPFKQGIPVELSGGGQAVLARAALECDLLVNIPRVKAHVQARLTMAVKNYFGCLVGLRKAWWHMAYGGNTPCKEKRFFDRLVRIPAALPSSLNIIDGIVAMHRSGPINGAPYPLCVLAASTNAVAADRALHAILRVNPAGQPCDGGLPTCPYARSSSLAAFLPPLCTGRFFRSIIFRFPASSILVRFNPFRFLKSSIRRVFANNDRLLEQTGRK</sequence>
<comment type="caution">
    <text evidence="2">The sequence shown here is derived from an EMBL/GenBank/DDBJ whole genome shotgun (WGS) entry which is preliminary data.</text>
</comment>
<accession>A0A444JFL7</accession>
<dbReference type="InterPro" id="IPR007160">
    <property type="entry name" value="DUF362"/>
</dbReference>
<evidence type="ECO:0000313" key="2">
    <source>
        <dbReference type="EMBL" id="RWX51910.1"/>
    </source>
</evidence>
<feature type="domain" description="DUF362" evidence="1">
    <location>
        <begin position="43"/>
        <end position="239"/>
    </location>
</feature>